<dbReference type="PROSITE" id="PS50222">
    <property type="entry name" value="EF_HAND_2"/>
    <property type="match status" value="3"/>
</dbReference>
<feature type="domain" description="EF-hand" evidence="4">
    <location>
        <begin position="73"/>
        <end position="108"/>
    </location>
</feature>
<dbReference type="PROSITE" id="PS00018">
    <property type="entry name" value="EF_HAND_1"/>
    <property type="match status" value="3"/>
</dbReference>
<evidence type="ECO:0000313" key="5">
    <source>
        <dbReference type="EMBL" id="KAK1629439.1"/>
    </source>
</evidence>
<comment type="caution">
    <text evidence="5">The sequence shown here is derived from an EMBL/GenBank/DDBJ whole genome shotgun (WGS) entry which is preliminary data.</text>
</comment>
<dbReference type="Pfam" id="PF13499">
    <property type="entry name" value="EF-hand_7"/>
    <property type="match status" value="1"/>
</dbReference>
<dbReference type="AlphaFoldDB" id="A0AAD8RQS9"/>
<dbReference type="InterPro" id="IPR011992">
    <property type="entry name" value="EF-hand-dom_pair"/>
</dbReference>
<dbReference type="PANTHER" id="PTHR10891">
    <property type="entry name" value="EF-HAND CALCIUM-BINDING DOMAIN CONTAINING PROTEIN"/>
    <property type="match status" value="1"/>
</dbReference>
<dbReference type="SMART" id="SM00054">
    <property type="entry name" value="EFh"/>
    <property type="match status" value="3"/>
</dbReference>
<dbReference type="GO" id="GO:0005509">
    <property type="term" value="F:calcium ion binding"/>
    <property type="evidence" value="ECO:0007669"/>
    <property type="project" value="InterPro"/>
</dbReference>
<proteinExistence type="predicted"/>
<dbReference type="FunFam" id="1.10.238.10:FF:000003">
    <property type="entry name" value="Calmodulin A"/>
    <property type="match status" value="1"/>
</dbReference>
<evidence type="ECO:0000256" key="1">
    <source>
        <dbReference type="ARBA" id="ARBA00022723"/>
    </source>
</evidence>
<organism evidence="5 6">
    <name type="scientific">Lolium multiflorum</name>
    <name type="common">Italian ryegrass</name>
    <name type="synonym">Lolium perenne subsp. multiflorum</name>
    <dbReference type="NCBI Taxonomy" id="4521"/>
    <lineage>
        <taxon>Eukaryota</taxon>
        <taxon>Viridiplantae</taxon>
        <taxon>Streptophyta</taxon>
        <taxon>Embryophyta</taxon>
        <taxon>Tracheophyta</taxon>
        <taxon>Spermatophyta</taxon>
        <taxon>Magnoliopsida</taxon>
        <taxon>Liliopsida</taxon>
        <taxon>Poales</taxon>
        <taxon>Poaceae</taxon>
        <taxon>BOP clade</taxon>
        <taxon>Pooideae</taxon>
        <taxon>Poodae</taxon>
        <taxon>Poeae</taxon>
        <taxon>Poeae Chloroplast Group 2 (Poeae type)</taxon>
        <taxon>Loliodinae</taxon>
        <taxon>Loliinae</taxon>
        <taxon>Lolium</taxon>
    </lineage>
</organism>
<sequence>MQGNEGCTMYADVLPRAGYREARAAGKIEHSPMATAAVVQASSVFAAFDKDGDGKVSAAELRGSMTAALGEDVSEEEAAAILATVDSDGDGLLDQEEFSRLGATASQEGAEGVAGDKADDDEVRRRCLKEAFAMYATEGGAEGARITPASLMRMLGKLLESSAEKMELEECRAMICRFDLDGDGVLSFDEFMIMMMGNV</sequence>
<keyword evidence="3" id="KW-0106">Calcium</keyword>
<name>A0AAD8RQS9_LOLMU</name>
<reference evidence="5" key="1">
    <citation type="submission" date="2023-07" db="EMBL/GenBank/DDBJ databases">
        <title>A chromosome-level genome assembly of Lolium multiflorum.</title>
        <authorList>
            <person name="Chen Y."/>
            <person name="Copetti D."/>
            <person name="Kolliker R."/>
            <person name="Studer B."/>
        </authorList>
    </citation>
    <scope>NUCLEOTIDE SEQUENCE</scope>
    <source>
        <strain evidence="5">02402/16</strain>
        <tissue evidence="5">Leaf</tissue>
    </source>
</reference>
<evidence type="ECO:0000313" key="6">
    <source>
        <dbReference type="Proteomes" id="UP001231189"/>
    </source>
</evidence>
<dbReference type="CDD" id="cd00051">
    <property type="entry name" value="EFh"/>
    <property type="match status" value="1"/>
</dbReference>
<evidence type="ECO:0000256" key="3">
    <source>
        <dbReference type="ARBA" id="ARBA00022837"/>
    </source>
</evidence>
<dbReference type="Pfam" id="PF13833">
    <property type="entry name" value="EF-hand_8"/>
    <property type="match status" value="1"/>
</dbReference>
<keyword evidence="2" id="KW-0677">Repeat</keyword>
<dbReference type="InterPro" id="IPR039647">
    <property type="entry name" value="EF_hand_pair_protein_CML-like"/>
</dbReference>
<dbReference type="InterPro" id="IPR002048">
    <property type="entry name" value="EF_hand_dom"/>
</dbReference>
<gene>
    <name evidence="5" type="ORF">QYE76_003754</name>
</gene>
<dbReference type="EMBL" id="JAUUTY010000005">
    <property type="protein sequence ID" value="KAK1629439.1"/>
    <property type="molecule type" value="Genomic_DNA"/>
</dbReference>
<dbReference type="SUPFAM" id="SSF47473">
    <property type="entry name" value="EF-hand"/>
    <property type="match status" value="1"/>
</dbReference>
<dbReference type="Proteomes" id="UP001231189">
    <property type="component" value="Unassembled WGS sequence"/>
</dbReference>
<evidence type="ECO:0000256" key="2">
    <source>
        <dbReference type="ARBA" id="ARBA00022737"/>
    </source>
</evidence>
<protein>
    <recommendedName>
        <fullName evidence="4">EF-hand domain-containing protein</fullName>
    </recommendedName>
</protein>
<feature type="domain" description="EF-hand" evidence="4">
    <location>
        <begin position="36"/>
        <end position="71"/>
    </location>
</feature>
<dbReference type="Gene3D" id="1.10.238.10">
    <property type="entry name" value="EF-hand"/>
    <property type="match status" value="2"/>
</dbReference>
<accession>A0AAD8RQS9</accession>
<keyword evidence="6" id="KW-1185">Reference proteome</keyword>
<feature type="domain" description="EF-hand" evidence="4">
    <location>
        <begin position="166"/>
        <end position="199"/>
    </location>
</feature>
<dbReference type="InterPro" id="IPR018247">
    <property type="entry name" value="EF_Hand_1_Ca_BS"/>
</dbReference>
<keyword evidence="1" id="KW-0479">Metal-binding</keyword>
<evidence type="ECO:0000259" key="4">
    <source>
        <dbReference type="PROSITE" id="PS50222"/>
    </source>
</evidence>